<dbReference type="KEGG" id="cut:CUTER_06260"/>
<proteinExistence type="predicted"/>
<dbReference type="SUPFAM" id="SSF110087">
    <property type="entry name" value="DR1885-like metal-binding protein"/>
    <property type="match status" value="1"/>
</dbReference>
<dbReference type="RefSeq" id="WP_047259698.1">
    <property type="nucleotide sequence ID" value="NZ_CP011546.1"/>
</dbReference>
<feature type="compositionally biased region" description="Basic and acidic residues" evidence="1">
    <location>
        <begin position="191"/>
        <end position="205"/>
    </location>
</feature>
<dbReference type="PROSITE" id="PS51257">
    <property type="entry name" value="PROKAR_LIPOPROTEIN"/>
    <property type="match status" value="1"/>
</dbReference>
<reference evidence="3 4" key="1">
    <citation type="journal article" date="2015" name="Genome Announc.">
        <title>Virulence Factor Genes Detected in the Complete Genome Sequence of Corynebacterium uterequi DSM 45634, Isolated from the Uterus of a Maiden Mare.</title>
        <authorList>
            <person name="Ruckert C."/>
            <person name="Kriete M."/>
            <person name="Jaenicke S."/>
            <person name="Winkler A."/>
            <person name="Tauch A."/>
        </authorList>
    </citation>
    <scope>NUCLEOTIDE SEQUENCE [LARGE SCALE GENOMIC DNA]</scope>
    <source>
        <strain evidence="3 4">DSM 45634</strain>
    </source>
</reference>
<dbReference type="AlphaFoldDB" id="A0A0G3HH48"/>
<feature type="signal peptide" evidence="2">
    <location>
        <begin position="1"/>
        <end position="19"/>
    </location>
</feature>
<keyword evidence="2" id="KW-0732">Signal</keyword>
<dbReference type="PANTHER" id="PTHR36302">
    <property type="entry name" value="BLR7088 PROTEIN"/>
    <property type="match status" value="1"/>
</dbReference>
<dbReference type="PANTHER" id="PTHR36302:SF1">
    <property type="entry name" value="COPPER CHAPERONE PCU(A)C"/>
    <property type="match status" value="1"/>
</dbReference>
<dbReference type="EMBL" id="CP011546">
    <property type="protein sequence ID" value="AKK11248.1"/>
    <property type="molecule type" value="Genomic_DNA"/>
</dbReference>
<feature type="region of interest" description="Disordered" evidence="1">
    <location>
        <begin position="23"/>
        <end position="57"/>
    </location>
</feature>
<dbReference type="Proteomes" id="UP000035548">
    <property type="component" value="Chromosome"/>
</dbReference>
<evidence type="ECO:0008006" key="5">
    <source>
        <dbReference type="Google" id="ProtNLM"/>
    </source>
</evidence>
<accession>A0A0G3HH48</accession>
<protein>
    <recommendedName>
        <fullName evidence="5">Copper chaperone PCu(A)C</fullName>
    </recommendedName>
</protein>
<dbReference type="OrthoDB" id="9796962at2"/>
<evidence type="ECO:0000313" key="3">
    <source>
        <dbReference type="EMBL" id="AKK11248.1"/>
    </source>
</evidence>
<organism evidence="3 4">
    <name type="scientific">Corynebacterium uterequi</name>
    <dbReference type="NCBI Taxonomy" id="1072256"/>
    <lineage>
        <taxon>Bacteria</taxon>
        <taxon>Bacillati</taxon>
        <taxon>Actinomycetota</taxon>
        <taxon>Actinomycetes</taxon>
        <taxon>Mycobacteriales</taxon>
        <taxon>Corynebacteriaceae</taxon>
        <taxon>Corynebacterium</taxon>
    </lineage>
</organism>
<dbReference type="Pfam" id="PF04314">
    <property type="entry name" value="PCuAC"/>
    <property type="match status" value="1"/>
</dbReference>
<dbReference type="Gene3D" id="2.60.40.1890">
    <property type="entry name" value="PCu(A)C copper chaperone"/>
    <property type="match status" value="1"/>
</dbReference>
<dbReference type="InterPro" id="IPR007410">
    <property type="entry name" value="LpqE-like"/>
</dbReference>
<dbReference type="PATRIC" id="fig|1072256.5.peg.1242"/>
<sequence length="205" mass="21076">MKRSLFIAVAAASALAITACSPQLENPSSKTKESAEVSTTAAAPSSEATSSATTEPAADTAISFTDSVVREKAADSNMTAIFGTLTNNTDAEVVITGFSTDLGQARYEIHEVVNGQMQMRPTPITLAPGESFELAAGGDHFMIMDFAGEVPAGAEVVVTLELADGSMVELEPAPVRAMPAGGESYGADGELAGHDHAGHDHANHN</sequence>
<gene>
    <name evidence="3" type="ORF">CUTER_06260</name>
</gene>
<evidence type="ECO:0000313" key="4">
    <source>
        <dbReference type="Proteomes" id="UP000035548"/>
    </source>
</evidence>
<dbReference type="InterPro" id="IPR036182">
    <property type="entry name" value="PCuAC_sf"/>
</dbReference>
<feature type="chain" id="PRO_5039419408" description="Copper chaperone PCu(A)C" evidence="2">
    <location>
        <begin position="20"/>
        <end position="205"/>
    </location>
</feature>
<dbReference type="STRING" id="1072256.CUTER_06260"/>
<feature type="compositionally biased region" description="Low complexity" evidence="1">
    <location>
        <begin position="36"/>
        <end position="57"/>
    </location>
</feature>
<dbReference type="InterPro" id="IPR058248">
    <property type="entry name" value="Lxx211020-like"/>
</dbReference>
<name>A0A0G3HH48_9CORY</name>
<evidence type="ECO:0000256" key="1">
    <source>
        <dbReference type="SAM" id="MobiDB-lite"/>
    </source>
</evidence>
<reference evidence="4" key="2">
    <citation type="submission" date="2015-05" db="EMBL/GenBank/DDBJ databases">
        <title>Complete genome sequence of Corynebacterium uterequi DSM 45634, isolated from the uterus of a maiden mare.</title>
        <authorList>
            <person name="Ruckert C."/>
            <person name="Albersmeier A."/>
            <person name="Winkler A."/>
            <person name="Tauch A."/>
        </authorList>
    </citation>
    <scope>NUCLEOTIDE SEQUENCE [LARGE SCALE GENOMIC DNA]</scope>
    <source>
        <strain evidence="4">DSM 45634</strain>
    </source>
</reference>
<feature type="region of interest" description="Disordered" evidence="1">
    <location>
        <begin position="179"/>
        <end position="205"/>
    </location>
</feature>
<evidence type="ECO:0000256" key="2">
    <source>
        <dbReference type="SAM" id="SignalP"/>
    </source>
</evidence>
<keyword evidence="4" id="KW-1185">Reference proteome</keyword>